<keyword evidence="3" id="KW-1185">Reference proteome</keyword>
<evidence type="ECO:0000313" key="2">
    <source>
        <dbReference type="EMBL" id="CAN91146.1"/>
    </source>
</evidence>
<reference evidence="2 3" key="1">
    <citation type="journal article" date="2007" name="Nat. Biotechnol.">
        <title>Complete genome sequence of the myxobacterium Sorangium cellulosum.</title>
        <authorList>
            <person name="Schneiker S."/>
            <person name="Perlova O."/>
            <person name="Kaiser O."/>
            <person name="Gerth K."/>
            <person name="Alici A."/>
            <person name="Altmeyer M.O."/>
            <person name="Bartels D."/>
            <person name="Bekel T."/>
            <person name="Beyer S."/>
            <person name="Bode E."/>
            <person name="Bode H.B."/>
            <person name="Bolten C.J."/>
            <person name="Choudhuri J.V."/>
            <person name="Doss S."/>
            <person name="Elnakady Y.A."/>
            <person name="Frank B."/>
            <person name="Gaigalat L."/>
            <person name="Goesmann A."/>
            <person name="Groeger C."/>
            <person name="Gross F."/>
            <person name="Jelsbak L."/>
            <person name="Jelsbak L."/>
            <person name="Kalinowski J."/>
            <person name="Kegler C."/>
            <person name="Knauber T."/>
            <person name="Konietzny S."/>
            <person name="Kopp M."/>
            <person name="Krause L."/>
            <person name="Krug D."/>
            <person name="Linke B."/>
            <person name="Mahmud T."/>
            <person name="Martinez-Arias R."/>
            <person name="McHardy A.C."/>
            <person name="Merai M."/>
            <person name="Meyer F."/>
            <person name="Mormann S."/>
            <person name="Munoz-Dorado J."/>
            <person name="Perez J."/>
            <person name="Pradella S."/>
            <person name="Rachid S."/>
            <person name="Raddatz G."/>
            <person name="Rosenau F."/>
            <person name="Rueckert C."/>
            <person name="Sasse F."/>
            <person name="Scharfe M."/>
            <person name="Schuster S.C."/>
            <person name="Suen G."/>
            <person name="Treuner-Lange A."/>
            <person name="Velicer G.J."/>
            <person name="Vorholter F.-J."/>
            <person name="Weissman K.J."/>
            <person name="Welch R.D."/>
            <person name="Wenzel S.C."/>
            <person name="Whitworth D.E."/>
            <person name="Wilhelm S."/>
            <person name="Wittmann C."/>
            <person name="Bloecker H."/>
            <person name="Puehler A."/>
            <person name="Mueller R."/>
        </authorList>
    </citation>
    <scope>NUCLEOTIDE SEQUENCE [LARGE SCALE GENOMIC DNA]</scope>
    <source>
        <strain evidence="3">So ce56</strain>
    </source>
</reference>
<dbReference type="AlphaFoldDB" id="A9EUZ7"/>
<dbReference type="EMBL" id="AM746676">
    <property type="protein sequence ID" value="CAN91146.1"/>
    <property type="molecule type" value="Genomic_DNA"/>
</dbReference>
<protein>
    <submittedName>
        <fullName evidence="2">Uncharacterized protein</fullName>
    </submittedName>
</protein>
<sequence length="116" mass="11839">METGGGGTDIEQSVGALGIVETWRPQGQSCCFRACRRGRATGHVGGGGSGRLHERRARPANGWTSGGAFAAANRFTFSDLGSPGAGVDAVDVNYYGAVGVAIPGGFFDDGDIVYTP</sequence>
<evidence type="ECO:0000256" key="1">
    <source>
        <dbReference type="SAM" id="MobiDB-lite"/>
    </source>
</evidence>
<dbReference type="HOGENOM" id="CLU_2095267_0_0_7"/>
<evidence type="ECO:0000313" key="3">
    <source>
        <dbReference type="Proteomes" id="UP000002139"/>
    </source>
</evidence>
<feature type="region of interest" description="Disordered" evidence="1">
    <location>
        <begin position="40"/>
        <end position="59"/>
    </location>
</feature>
<accession>A9EUZ7</accession>
<name>A9EUZ7_SORC5</name>
<proteinExistence type="predicted"/>
<gene>
    <name evidence="2" type="ordered locus">sce0989</name>
</gene>
<organism evidence="2 3">
    <name type="scientific">Sorangium cellulosum (strain So ce56)</name>
    <name type="common">Polyangium cellulosum (strain So ce56)</name>
    <dbReference type="NCBI Taxonomy" id="448385"/>
    <lineage>
        <taxon>Bacteria</taxon>
        <taxon>Pseudomonadati</taxon>
        <taxon>Myxococcota</taxon>
        <taxon>Polyangia</taxon>
        <taxon>Polyangiales</taxon>
        <taxon>Polyangiaceae</taxon>
        <taxon>Sorangium</taxon>
    </lineage>
</organism>
<dbReference type="KEGG" id="scl:sce0989"/>
<dbReference type="Proteomes" id="UP000002139">
    <property type="component" value="Chromosome"/>
</dbReference>